<evidence type="ECO:0000313" key="2">
    <source>
        <dbReference type="Proteomes" id="UP000033101"/>
    </source>
</evidence>
<keyword evidence="2" id="KW-1185">Reference proteome</keyword>
<reference evidence="1 2" key="1">
    <citation type="submission" date="2014-07" db="EMBL/GenBank/DDBJ databases">
        <title>Methanogenic archaea and the global carbon cycle.</title>
        <authorList>
            <person name="Henriksen J.R."/>
            <person name="Luke J."/>
            <person name="Reinhart S."/>
            <person name="Benedict M.N."/>
            <person name="Youngblut N.D."/>
            <person name="Metcalf M.E."/>
            <person name="Whitaker R.J."/>
            <person name="Metcalf W.W."/>
        </authorList>
    </citation>
    <scope>NUCLEOTIDE SEQUENCE [LARGE SCALE GENOMIC DNA]</scope>
    <source>
        <strain evidence="1 2">HB-1</strain>
    </source>
</reference>
<organism evidence="1 2">
    <name type="scientific">Methanosarcina horonobensis HB-1 = JCM 15518</name>
    <dbReference type="NCBI Taxonomy" id="1434110"/>
    <lineage>
        <taxon>Archaea</taxon>
        <taxon>Methanobacteriati</taxon>
        <taxon>Methanobacteriota</taxon>
        <taxon>Stenosarchaea group</taxon>
        <taxon>Methanomicrobia</taxon>
        <taxon>Methanosarcinales</taxon>
        <taxon>Methanosarcinaceae</taxon>
        <taxon>Methanosarcina</taxon>
    </lineage>
</organism>
<dbReference type="STRING" id="1434110.MSHOH_1685"/>
<name>A0A0E3SFB9_9EURY</name>
<dbReference type="Proteomes" id="UP000033101">
    <property type="component" value="Chromosome"/>
</dbReference>
<evidence type="ECO:0000313" key="1">
    <source>
        <dbReference type="EMBL" id="AKB78168.1"/>
    </source>
</evidence>
<accession>A0A0E3SFB9</accession>
<gene>
    <name evidence="1" type="ORF">MSHOH_1685</name>
</gene>
<dbReference type="KEGG" id="mhor:MSHOH_1685"/>
<protein>
    <submittedName>
        <fullName evidence="1">Uncharacterized protein</fullName>
    </submittedName>
</protein>
<dbReference type="HOGENOM" id="CLU_1998754_0_0_2"/>
<dbReference type="EMBL" id="CP009516">
    <property type="protein sequence ID" value="AKB78168.1"/>
    <property type="molecule type" value="Genomic_DNA"/>
</dbReference>
<sequence length="124" mass="14391">MVISILEFISKLSDRNIVKYSLSRIQNGNIINHFNKFQKIHLIGPKCSSFYLRDLSYIYPLDKEIKKEDLIYLQPIDVWVKKIALKAEIINENEKNEDVMRKSIVKTCLDSGVSATEFNQEPGI</sequence>
<dbReference type="AlphaFoldDB" id="A0A0E3SFB9"/>
<dbReference type="PATRIC" id="fig|1434110.4.peg.2124"/>
<proteinExistence type="predicted"/>